<proteinExistence type="predicted"/>
<dbReference type="PANTHER" id="PTHR31836:SF28">
    <property type="entry name" value="SRCR DOMAIN-CONTAINING PROTEIN-RELATED"/>
    <property type="match status" value="1"/>
</dbReference>
<keyword evidence="5" id="KW-1185">Reference proteome</keyword>
<dbReference type="PANTHER" id="PTHR31836">
    <property type="match status" value="1"/>
</dbReference>
<reference evidence="4" key="2">
    <citation type="submission" date="2023-05" db="EMBL/GenBank/DDBJ databases">
        <authorList>
            <consortium name="Lawrence Berkeley National Laboratory"/>
            <person name="Steindorff A."/>
            <person name="Hensen N."/>
            <person name="Bonometti L."/>
            <person name="Westerberg I."/>
            <person name="Brannstrom I.O."/>
            <person name="Guillou S."/>
            <person name="Cros-Aarteil S."/>
            <person name="Calhoun S."/>
            <person name="Haridas S."/>
            <person name="Kuo A."/>
            <person name="Mondo S."/>
            <person name="Pangilinan J."/>
            <person name="Riley R."/>
            <person name="Labutti K."/>
            <person name="Andreopoulos B."/>
            <person name="Lipzen A."/>
            <person name="Chen C."/>
            <person name="Yanf M."/>
            <person name="Daum C."/>
            <person name="Ng V."/>
            <person name="Clum A."/>
            <person name="Ohm R."/>
            <person name="Martin F."/>
            <person name="Silar P."/>
            <person name="Natvig D."/>
            <person name="Lalanne C."/>
            <person name="Gautier V."/>
            <person name="Ament-Velasquez S.L."/>
            <person name="Kruys A."/>
            <person name="Hutchinson M.I."/>
            <person name="Powell A.J."/>
            <person name="Barry K."/>
            <person name="Miller A.N."/>
            <person name="Grigoriev I.V."/>
            <person name="Debuchy R."/>
            <person name="Gladieux P."/>
            <person name="Thoren M.H."/>
            <person name="Johannesson H."/>
        </authorList>
    </citation>
    <scope>NUCLEOTIDE SEQUENCE</scope>
    <source>
        <strain evidence="4">PSN293</strain>
    </source>
</reference>
<organism evidence="4 5">
    <name type="scientific">Rhypophila decipiens</name>
    <dbReference type="NCBI Taxonomy" id="261697"/>
    <lineage>
        <taxon>Eukaryota</taxon>
        <taxon>Fungi</taxon>
        <taxon>Dikarya</taxon>
        <taxon>Ascomycota</taxon>
        <taxon>Pezizomycotina</taxon>
        <taxon>Sordariomycetes</taxon>
        <taxon>Sordariomycetidae</taxon>
        <taxon>Sordariales</taxon>
        <taxon>Naviculisporaceae</taxon>
        <taxon>Rhypophila</taxon>
    </lineage>
</organism>
<dbReference type="InterPro" id="IPR036908">
    <property type="entry name" value="RlpA-like_sf"/>
</dbReference>
<dbReference type="Proteomes" id="UP001301769">
    <property type="component" value="Unassembled WGS sequence"/>
</dbReference>
<reference evidence="4" key="1">
    <citation type="journal article" date="2023" name="Mol. Phylogenet. Evol.">
        <title>Genome-scale phylogeny and comparative genomics of the fungal order Sordariales.</title>
        <authorList>
            <person name="Hensen N."/>
            <person name="Bonometti L."/>
            <person name="Westerberg I."/>
            <person name="Brannstrom I.O."/>
            <person name="Guillou S."/>
            <person name="Cros-Aarteil S."/>
            <person name="Calhoun S."/>
            <person name="Haridas S."/>
            <person name="Kuo A."/>
            <person name="Mondo S."/>
            <person name="Pangilinan J."/>
            <person name="Riley R."/>
            <person name="LaButti K."/>
            <person name="Andreopoulos B."/>
            <person name="Lipzen A."/>
            <person name="Chen C."/>
            <person name="Yan M."/>
            <person name="Daum C."/>
            <person name="Ng V."/>
            <person name="Clum A."/>
            <person name="Steindorff A."/>
            <person name="Ohm R.A."/>
            <person name="Martin F."/>
            <person name="Silar P."/>
            <person name="Natvig D.O."/>
            <person name="Lalanne C."/>
            <person name="Gautier V."/>
            <person name="Ament-Velasquez S.L."/>
            <person name="Kruys A."/>
            <person name="Hutchinson M.I."/>
            <person name="Powell A.J."/>
            <person name="Barry K."/>
            <person name="Miller A.N."/>
            <person name="Grigoriev I.V."/>
            <person name="Debuchy R."/>
            <person name="Gladieux P."/>
            <person name="Hiltunen Thoren M."/>
            <person name="Johannesson H."/>
        </authorList>
    </citation>
    <scope>NUCLEOTIDE SEQUENCE</scope>
    <source>
        <strain evidence="4">PSN293</strain>
    </source>
</reference>
<accession>A0AAN6XWZ2</accession>
<sequence length="140" mass="14995">MFFSKTAVATAVLSLLQITSAAPAAEGSSKLVARESGDLTYYNPSVGYGACGWLNGDHEHVAALNKVQFDPSTPNGNPNRNTLCGRKLRVRSNGREVVVAIVDRCPSCNYGDLDLSPSAFQALGYNPANGGRFRGDWSWL</sequence>
<evidence type="ECO:0000256" key="1">
    <source>
        <dbReference type="ARBA" id="ARBA00022729"/>
    </source>
</evidence>
<protein>
    <submittedName>
        <fullName evidence="4">RlpA-like double-psi beta-barrel-protein domain-containing protein-containing protein</fullName>
    </submittedName>
</protein>
<dbReference type="InterPro" id="IPR051477">
    <property type="entry name" value="Expansin_CellWall"/>
</dbReference>
<evidence type="ECO:0000259" key="3">
    <source>
        <dbReference type="Pfam" id="PF03330"/>
    </source>
</evidence>
<dbReference type="Gene3D" id="2.40.40.10">
    <property type="entry name" value="RlpA-like domain"/>
    <property type="match status" value="1"/>
</dbReference>
<evidence type="ECO:0000313" key="5">
    <source>
        <dbReference type="Proteomes" id="UP001301769"/>
    </source>
</evidence>
<dbReference type="CDD" id="cd22191">
    <property type="entry name" value="DPBB_RlpA_EXP_N-like"/>
    <property type="match status" value="1"/>
</dbReference>
<dbReference type="Pfam" id="PF03330">
    <property type="entry name" value="DPBB_1"/>
    <property type="match status" value="1"/>
</dbReference>
<comment type="caution">
    <text evidence="4">The sequence shown here is derived from an EMBL/GenBank/DDBJ whole genome shotgun (WGS) entry which is preliminary data.</text>
</comment>
<name>A0AAN6XWZ2_9PEZI</name>
<feature type="signal peptide" evidence="2">
    <location>
        <begin position="1"/>
        <end position="21"/>
    </location>
</feature>
<gene>
    <name evidence="4" type="ORF">QBC37DRAFT_461328</name>
</gene>
<dbReference type="SUPFAM" id="SSF50685">
    <property type="entry name" value="Barwin-like endoglucanases"/>
    <property type="match status" value="1"/>
</dbReference>
<dbReference type="InterPro" id="IPR009009">
    <property type="entry name" value="RlpA-like_DPBB"/>
</dbReference>
<dbReference type="AlphaFoldDB" id="A0AAN6XWZ2"/>
<feature type="domain" description="RlpA-like protein double-psi beta-barrel" evidence="3">
    <location>
        <begin position="82"/>
        <end position="126"/>
    </location>
</feature>
<dbReference type="EMBL" id="MU858522">
    <property type="protein sequence ID" value="KAK4206072.1"/>
    <property type="molecule type" value="Genomic_DNA"/>
</dbReference>
<evidence type="ECO:0000256" key="2">
    <source>
        <dbReference type="SAM" id="SignalP"/>
    </source>
</evidence>
<keyword evidence="1 2" id="KW-0732">Signal</keyword>
<feature type="chain" id="PRO_5042912978" evidence="2">
    <location>
        <begin position="22"/>
        <end position="140"/>
    </location>
</feature>
<evidence type="ECO:0000313" key="4">
    <source>
        <dbReference type="EMBL" id="KAK4206072.1"/>
    </source>
</evidence>